<gene>
    <name evidence="3" type="ordered locus">GTNG_1248</name>
</gene>
<keyword evidence="2" id="KW-0732">Signal</keyword>
<dbReference type="eggNOG" id="COG0515">
    <property type="taxonomic scope" value="Bacteria"/>
</dbReference>
<dbReference type="AlphaFoldDB" id="A4IMR4"/>
<dbReference type="Proteomes" id="UP000001578">
    <property type="component" value="Chromosome"/>
</dbReference>
<evidence type="ECO:0000256" key="2">
    <source>
        <dbReference type="SAM" id="SignalP"/>
    </source>
</evidence>
<dbReference type="HOGENOM" id="CLU_996628_0_0_9"/>
<feature type="signal peptide" evidence="2">
    <location>
        <begin position="1"/>
        <end position="19"/>
    </location>
</feature>
<accession>A4IMR4</accession>
<evidence type="ECO:0000256" key="1">
    <source>
        <dbReference type="SAM" id="MobiDB-lite"/>
    </source>
</evidence>
<feature type="compositionally biased region" description="Basic and acidic residues" evidence="1">
    <location>
        <begin position="32"/>
        <end position="47"/>
    </location>
</feature>
<sequence>MRKHLSLLFIFVLLLVAAAGCSSESSSQSSGGKKESQTKETKEPLSKEEFAKMISNADEYKGAKVDFYAKVFVEPEKSDDGVYIQAFADPKNSEQNVIIVADPKTNVKTDDIIHVVGTVRESFEGENALGGTVTAPVIDAEKVEKTDYITAFSQPLKTIEVNKEINQHGYIVKLNKVEVAEDETRAYVTISNQSNDKINFWEHNAKLLVGNTQHEKADNFEAGYPEVPSDILPKATVDVIIPFPAVDPNEKTIMLYFEGSSENYDINIEPFQFDVTLNQ</sequence>
<proteinExistence type="predicted"/>
<dbReference type="PROSITE" id="PS51257">
    <property type="entry name" value="PROKAR_LIPOPROTEIN"/>
    <property type="match status" value="1"/>
</dbReference>
<name>A4IMR4_GEOTN</name>
<dbReference type="RefSeq" id="WP_008879473.1">
    <property type="nucleotide sequence ID" value="NC_009328.1"/>
</dbReference>
<evidence type="ECO:0000313" key="3">
    <source>
        <dbReference type="EMBL" id="ABO66618.1"/>
    </source>
</evidence>
<reference evidence="3 4" key="1">
    <citation type="journal article" date="2007" name="Proc. Natl. Acad. Sci. U.S.A.">
        <title>Genome and proteome of long-chain alkane degrading Geobacillus thermodenitrificans NG80-2 isolated from a deep-subsurface oil reservoir.</title>
        <authorList>
            <person name="Feng L."/>
            <person name="Wang W."/>
            <person name="Cheng J."/>
            <person name="Ren Y."/>
            <person name="Zhao G."/>
            <person name="Gao C."/>
            <person name="Tang Y."/>
            <person name="Liu X."/>
            <person name="Han W."/>
            <person name="Peng X."/>
            <person name="Liu R."/>
            <person name="Wang L."/>
        </authorList>
    </citation>
    <scope>NUCLEOTIDE SEQUENCE [LARGE SCALE GENOMIC DNA]</scope>
    <source>
        <strain evidence="3 4">NG80-2</strain>
    </source>
</reference>
<protein>
    <recommendedName>
        <fullName evidence="5">DUF4352 domain-containing protein</fullName>
    </recommendedName>
</protein>
<dbReference type="KEGG" id="gtn:GTNG_1248"/>
<feature type="chain" id="PRO_5039198148" description="DUF4352 domain-containing protein" evidence="2">
    <location>
        <begin position="20"/>
        <end position="279"/>
    </location>
</feature>
<evidence type="ECO:0008006" key="5">
    <source>
        <dbReference type="Google" id="ProtNLM"/>
    </source>
</evidence>
<dbReference type="EMBL" id="CP000557">
    <property type="protein sequence ID" value="ABO66618.1"/>
    <property type="molecule type" value="Genomic_DNA"/>
</dbReference>
<organism evidence="3 4">
    <name type="scientific">Geobacillus thermodenitrificans (strain NG80-2)</name>
    <dbReference type="NCBI Taxonomy" id="420246"/>
    <lineage>
        <taxon>Bacteria</taxon>
        <taxon>Bacillati</taxon>
        <taxon>Bacillota</taxon>
        <taxon>Bacilli</taxon>
        <taxon>Bacillales</taxon>
        <taxon>Anoxybacillaceae</taxon>
        <taxon>Geobacillus</taxon>
    </lineage>
</organism>
<evidence type="ECO:0000313" key="4">
    <source>
        <dbReference type="Proteomes" id="UP000001578"/>
    </source>
</evidence>
<feature type="region of interest" description="Disordered" evidence="1">
    <location>
        <begin position="23"/>
        <end position="47"/>
    </location>
</feature>